<dbReference type="EMBL" id="CAJNBJ010000020">
    <property type="protein sequence ID" value="CAE6795214.1"/>
    <property type="molecule type" value="Genomic_DNA"/>
</dbReference>
<organism evidence="2 3">
    <name type="scientific">Nitrospira defluvii</name>
    <dbReference type="NCBI Taxonomy" id="330214"/>
    <lineage>
        <taxon>Bacteria</taxon>
        <taxon>Pseudomonadati</taxon>
        <taxon>Nitrospirota</taxon>
        <taxon>Nitrospiria</taxon>
        <taxon>Nitrospirales</taxon>
        <taxon>Nitrospiraceae</taxon>
        <taxon>Nitrospira</taxon>
    </lineage>
</organism>
<keyword evidence="3" id="KW-1185">Reference proteome</keyword>
<name>A0ABM8S8I4_9BACT</name>
<gene>
    <name evidence="2" type="ORF">NSPZN2_70057</name>
</gene>
<feature type="region of interest" description="Disordered" evidence="1">
    <location>
        <begin position="36"/>
        <end position="68"/>
    </location>
</feature>
<dbReference type="Proteomes" id="UP000675880">
    <property type="component" value="Unassembled WGS sequence"/>
</dbReference>
<reference evidence="2 3" key="1">
    <citation type="submission" date="2021-02" db="EMBL/GenBank/DDBJ databases">
        <authorList>
            <person name="Han P."/>
        </authorList>
    </citation>
    <scope>NUCLEOTIDE SEQUENCE [LARGE SCALE GENOMIC DNA]</scope>
    <source>
        <strain evidence="2">Candidatus Nitrospira sp. ZN2</strain>
    </source>
</reference>
<evidence type="ECO:0000313" key="3">
    <source>
        <dbReference type="Proteomes" id="UP000675880"/>
    </source>
</evidence>
<sequence>MRSGAMPIGTVDRGEVSEFEGEWVALIVPSSFVVQDSAEERVADTDSDEEPADDNRKDRSVLHSGLQS</sequence>
<comment type="caution">
    <text evidence="2">The sequence shown here is derived from an EMBL/GenBank/DDBJ whole genome shotgun (WGS) entry which is preliminary data.</text>
</comment>
<accession>A0ABM8S8I4</accession>
<protein>
    <submittedName>
        <fullName evidence="2">Uncharacterized protein</fullName>
    </submittedName>
</protein>
<evidence type="ECO:0000313" key="2">
    <source>
        <dbReference type="EMBL" id="CAE6795214.1"/>
    </source>
</evidence>
<evidence type="ECO:0000256" key="1">
    <source>
        <dbReference type="SAM" id="MobiDB-lite"/>
    </source>
</evidence>
<proteinExistence type="predicted"/>